<proteinExistence type="predicted"/>
<evidence type="ECO:0000313" key="2">
    <source>
        <dbReference type="Proteomes" id="UP000789860"/>
    </source>
</evidence>
<name>A0ACA9KJ91_9GLOM</name>
<dbReference type="EMBL" id="CAJVPM010001892">
    <property type="protein sequence ID" value="CAG8475901.1"/>
    <property type="molecule type" value="Genomic_DNA"/>
</dbReference>
<accession>A0ACA9KJ91</accession>
<keyword evidence="2" id="KW-1185">Reference proteome</keyword>
<sequence length="76" mass="9279">MKFVSIIAVITLLASIVVAEPHDEKRDAEPYYKRHDEKRDAEPDYYKRQFYKRQSADTVDYGKRDAEPYYYYYKRD</sequence>
<dbReference type="Proteomes" id="UP000789860">
    <property type="component" value="Unassembled WGS sequence"/>
</dbReference>
<protein>
    <submittedName>
        <fullName evidence="1">454_t:CDS:1</fullName>
    </submittedName>
</protein>
<evidence type="ECO:0000313" key="1">
    <source>
        <dbReference type="EMBL" id="CAG8475901.1"/>
    </source>
</evidence>
<gene>
    <name evidence="1" type="ORF">SCALOS_LOCUS2221</name>
</gene>
<comment type="caution">
    <text evidence="1">The sequence shown here is derived from an EMBL/GenBank/DDBJ whole genome shotgun (WGS) entry which is preliminary data.</text>
</comment>
<reference evidence="1" key="1">
    <citation type="submission" date="2021-06" db="EMBL/GenBank/DDBJ databases">
        <authorList>
            <person name="Kallberg Y."/>
            <person name="Tangrot J."/>
            <person name="Rosling A."/>
        </authorList>
    </citation>
    <scope>NUCLEOTIDE SEQUENCE</scope>
    <source>
        <strain evidence="1">AU212A</strain>
    </source>
</reference>
<organism evidence="1 2">
    <name type="scientific">Scutellospora calospora</name>
    <dbReference type="NCBI Taxonomy" id="85575"/>
    <lineage>
        <taxon>Eukaryota</taxon>
        <taxon>Fungi</taxon>
        <taxon>Fungi incertae sedis</taxon>
        <taxon>Mucoromycota</taxon>
        <taxon>Glomeromycotina</taxon>
        <taxon>Glomeromycetes</taxon>
        <taxon>Diversisporales</taxon>
        <taxon>Gigasporaceae</taxon>
        <taxon>Scutellospora</taxon>
    </lineage>
</organism>